<evidence type="ECO:0000313" key="2">
    <source>
        <dbReference type="EMBL" id="RZU43252.1"/>
    </source>
</evidence>
<sequence>MSATSPEQICHLFKQYMAEGDIEALLSIYDPEAVFLNQSGETKQGRQGLRGELAPFASAKAIFDFSIKQIIQSGDIALMHTRWTVSSPQPISMFAIEVARRQPDGTWCWLIGDPFTVGRQTTA</sequence>
<dbReference type="GO" id="GO:0016853">
    <property type="term" value="F:isomerase activity"/>
    <property type="evidence" value="ECO:0007669"/>
    <property type="project" value="UniProtKB-KW"/>
</dbReference>
<feature type="domain" description="SnoaL-like" evidence="1">
    <location>
        <begin position="16"/>
        <end position="107"/>
    </location>
</feature>
<dbReference type="InterPro" id="IPR032710">
    <property type="entry name" value="NTF2-like_dom_sf"/>
</dbReference>
<name>A0A4Q7YZ30_9BACT</name>
<dbReference type="InterPro" id="IPR037401">
    <property type="entry name" value="SnoaL-like"/>
</dbReference>
<dbReference type="OrthoDB" id="7375616at2"/>
<dbReference type="Proteomes" id="UP000292958">
    <property type="component" value="Unassembled WGS sequence"/>
</dbReference>
<evidence type="ECO:0000259" key="1">
    <source>
        <dbReference type="Pfam" id="PF12680"/>
    </source>
</evidence>
<dbReference type="Gene3D" id="3.10.450.50">
    <property type="match status" value="1"/>
</dbReference>
<evidence type="ECO:0000313" key="3">
    <source>
        <dbReference type="Proteomes" id="UP000292958"/>
    </source>
</evidence>
<dbReference type="EMBL" id="SHKW01000001">
    <property type="protein sequence ID" value="RZU43252.1"/>
    <property type="molecule type" value="Genomic_DNA"/>
</dbReference>
<protein>
    <submittedName>
        <fullName evidence="2">Ketosteroid isomerase-like protein</fullName>
    </submittedName>
</protein>
<dbReference type="SUPFAM" id="SSF54427">
    <property type="entry name" value="NTF2-like"/>
    <property type="match status" value="1"/>
</dbReference>
<dbReference type="Pfam" id="PF12680">
    <property type="entry name" value="SnoaL_2"/>
    <property type="match status" value="1"/>
</dbReference>
<keyword evidence="3" id="KW-1185">Reference proteome</keyword>
<comment type="caution">
    <text evidence="2">The sequence shown here is derived from an EMBL/GenBank/DDBJ whole genome shotgun (WGS) entry which is preliminary data.</text>
</comment>
<keyword evidence="2" id="KW-0413">Isomerase</keyword>
<accession>A0A4Q7YZ30</accession>
<reference evidence="2 3" key="1">
    <citation type="submission" date="2019-02" db="EMBL/GenBank/DDBJ databases">
        <title>Genomic Encyclopedia of Archaeal and Bacterial Type Strains, Phase II (KMG-II): from individual species to whole genera.</title>
        <authorList>
            <person name="Goeker M."/>
        </authorList>
    </citation>
    <scope>NUCLEOTIDE SEQUENCE [LARGE SCALE GENOMIC DNA]</scope>
    <source>
        <strain evidence="2 3">DSM 18101</strain>
    </source>
</reference>
<organism evidence="2 3">
    <name type="scientific">Edaphobacter modestus</name>
    <dbReference type="NCBI Taxonomy" id="388466"/>
    <lineage>
        <taxon>Bacteria</taxon>
        <taxon>Pseudomonadati</taxon>
        <taxon>Acidobacteriota</taxon>
        <taxon>Terriglobia</taxon>
        <taxon>Terriglobales</taxon>
        <taxon>Acidobacteriaceae</taxon>
        <taxon>Edaphobacter</taxon>
    </lineage>
</organism>
<proteinExistence type="predicted"/>
<gene>
    <name evidence="2" type="ORF">BDD14_4898</name>
</gene>
<dbReference type="AlphaFoldDB" id="A0A4Q7YZ30"/>
<dbReference type="RefSeq" id="WP_130421675.1">
    <property type="nucleotide sequence ID" value="NZ_SHKW01000001.1"/>
</dbReference>